<comment type="caution">
    <text evidence="11">The sequence shown here is derived from an EMBL/GenBank/DDBJ whole genome shotgun (WGS) entry which is preliminary data.</text>
</comment>
<evidence type="ECO:0000256" key="4">
    <source>
        <dbReference type="ARBA" id="ARBA00022490"/>
    </source>
</evidence>
<dbReference type="InterPro" id="IPR003442">
    <property type="entry name" value="T6A_TsaE"/>
</dbReference>
<dbReference type="InterPro" id="IPR027417">
    <property type="entry name" value="P-loop_NTPase"/>
</dbReference>
<dbReference type="GO" id="GO:0005524">
    <property type="term" value="F:ATP binding"/>
    <property type="evidence" value="ECO:0007669"/>
    <property type="project" value="UniProtKB-KW"/>
</dbReference>
<evidence type="ECO:0000313" key="14">
    <source>
        <dbReference type="Proteomes" id="UP001155034"/>
    </source>
</evidence>
<evidence type="ECO:0000256" key="10">
    <source>
        <dbReference type="ARBA" id="ARBA00032441"/>
    </source>
</evidence>
<dbReference type="GO" id="GO:0005737">
    <property type="term" value="C:cytoplasm"/>
    <property type="evidence" value="ECO:0007669"/>
    <property type="project" value="UniProtKB-SubCell"/>
</dbReference>
<dbReference type="Gene3D" id="3.40.50.300">
    <property type="entry name" value="P-loop containing nucleotide triphosphate hydrolases"/>
    <property type="match status" value="1"/>
</dbReference>
<evidence type="ECO:0000313" key="11">
    <source>
        <dbReference type="EMBL" id="MCS3863903.1"/>
    </source>
</evidence>
<reference evidence="11" key="1">
    <citation type="submission" date="2022-08" db="EMBL/GenBank/DDBJ databases">
        <title>Genomic Encyclopedia of Type Strains, Phase V (KMG-V): Genome sequencing to study the core and pangenomes of soil and plant-associated prokaryotes.</title>
        <authorList>
            <person name="Whitman W."/>
        </authorList>
    </citation>
    <scope>NUCLEOTIDE SEQUENCE</scope>
    <source>
        <strain evidence="11">SP2016B</strain>
        <strain evidence="13">SP3002</strain>
        <strain evidence="12">SP3026</strain>
    </source>
</reference>
<dbReference type="Proteomes" id="UP001155144">
    <property type="component" value="Unassembled WGS sequence"/>
</dbReference>
<evidence type="ECO:0000256" key="2">
    <source>
        <dbReference type="ARBA" id="ARBA00007599"/>
    </source>
</evidence>
<gene>
    <name evidence="12" type="ORF">GGP45_000445</name>
    <name evidence="11" type="ORF">GGP82_000434</name>
    <name evidence="13" type="ORF">GGP99_001477</name>
</gene>
<evidence type="ECO:0000256" key="8">
    <source>
        <dbReference type="ARBA" id="ARBA00022840"/>
    </source>
</evidence>
<dbReference type="SUPFAM" id="SSF52540">
    <property type="entry name" value="P-loop containing nucleoside triphosphate hydrolases"/>
    <property type="match status" value="1"/>
</dbReference>
<dbReference type="RefSeq" id="WP_013062618.1">
    <property type="nucleotide sequence ID" value="NZ_CALTRY010000032.1"/>
</dbReference>
<accession>A0A9X2RDI0</accession>
<comment type="subcellular location">
    <subcellularLocation>
        <location evidence="1">Cytoplasm</location>
    </subcellularLocation>
</comment>
<dbReference type="EMBL" id="JANTYZ010000001">
    <property type="protein sequence ID" value="MCS3863903.1"/>
    <property type="molecule type" value="Genomic_DNA"/>
</dbReference>
<keyword evidence="8" id="KW-0067">ATP-binding</keyword>
<evidence type="ECO:0000256" key="3">
    <source>
        <dbReference type="ARBA" id="ARBA00019010"/>
    </source>
</evidence>
<evidence type="ECO:0000313" key="12">
    <source>
        <dbReference type="EMBL" id="MCS4120127.1"/>
    </source>
</evidence>
<dbReference type="GO" id="GO:0046872">
    <property type="term" value="F:metal ion binding"/>
    <property type="evidence" value="ECO:0007669"/>
    <property type="project" value="UniProtKB-KW"/>
</dbReference>
<evidence type="ECO:0000256" key="5">
    <source>
        <dbReference type="ARBA" id="ARBA00022694"/>
    </source>
</evidence>
<evidence type="ECO:0000256" key="1">
    <source>
        <dbReference type="ARBA" id="ARBA00004496"/>
    </source>
</evidence>
<comment type="similarity">
    <text evidence="2">Belongs to the TsaE family.</text>
</comment>
<evidence type="ECO:0000256" key="9">
    <source>
        <dbReference type="ARBA" id="ARBA00022842"/>
    </source>
</evidence>
<evidence type="ECO:0000313" key="13">
    <source>
        <dbReference type="EMBL" id="MCS4157517.1"/>
    </source>
</evidence>
<keyword evidence="4" id="KW-0963">Cytoplasm</keyword>
<organism evidence="11 14">
    <name type="scientific">Salinibacter ruber</name>
    <dbReference type="NCBI Taxonomy" id="146919"/>
    <lineage>
        <taxon>Bacteria</taxon>
        <taxon>Pseudomonadati</taxon>
        <taxon>Rhodothermota</taxon>
        <taxon>Rhodothermia</taxon>
        <taxon>Rhodothermales</taxon>
        <taxon>Salinibacteraceae</taxon>
        <taxon>Salinibacter</taxon>
    </lineage>
</organism>
<evidence type="ECO:0000256" key="7">
    <source>
        <dbReference type="ARBA" id="ARBA00022741"/>
    </source>
</evidence>
<dbReference type="EMBL" id="JANTZM010000006">
    <property type="protein sequence ID" value="MCS4157517.1"/>
    <property type="molecule type" value="Genomic_DNA"/>
</dbReference>
<dbReference type="Proteomes" id="UP001155110">
    <property type="component" value="Unassembled WGS sequence"/>
</dbReference>
<proteinExistence type="inferred from homology"/>
<dbReference type="AlphaFoldDB" id="A0A9X2RDI0"/>
<keyword evidence="9" id="KW-0460">Magnesium</keyword>
<dbReference type="Proteomes" id="UP001155034">
    <property type="component" value="Unassembled WGS sequence"/>
</dbReference>
<dbReference type="PANTHER" id="PTHR33540">
    <property type="entry name" value="TRNA THREONYLCARBAMOYLADENOSINE BIOSYNTHESIS PROTEIN TSAE"/>
    <property type="match status" value="1"/>
</dbReference>
<dbReference type="NCBIfam" id="TIGR00150">
    <property type="entry name" value="T6A_YjeE"/>
    <property type="match status" value="1"/>
</dbReference>
<dbReference type="PANTHER" id="PTHR33540:SF2">
    <property type="entry name" value="TRNA THREONYLCARBAMOYLADENOSINE BIOSYNTHESIS PROTEIN TSAE"/>
    <property type="match status" value="1"/>
</dbReference>
<keyword evidence="5" id="KW-0819">tRNA processing</keyword>
<name>A0A9X2RDI0_9BACT</name>
<keyword evidence="7" id="KW-0547">Nucleotide-binding</keyword>
<dbReference type="GO" id="GO:0002949">
    <property type="term" value="P:tRNA threonylcarbamoyladenosine modification"/>
    <property type="evidence" value="ECO:0007669"/>
    <property type="project" value="InterPro"/>
</dbReference>
<protein>
    <recommendedName>
        <fullName evidence="3">tRNA threonylcarbamoyladenosine biosynthesis protein TsaE</fullName>
    </recommendedName>
    <alternativeName>
        <fullName evidence="10">t(6)A37 threonylcarbamoyladenosine biosynthesis protein TsaE</fullName>
    </alternativeName>
</protein>
<evidence type="ECO:0000256" key="6">
    <source>
        <dbReference type="ARBA" id="ARBA00022723"/>
    </source>
</evidence>
<keyword evidence="6" id="KW-0479">Metal-binding</keyword>
<sequence length="163" mass="17550">MPDMPPTETNAIQDRLPRTTDSVEDTMALGARIAQGLPPGAVVALYGDLGTGKTHFVKGVAQGLGLPPAEVRSPTFTILAVHDDGDRPLYHFDAYRVQTPDEFVELGFETYVHGDGLTCIEWAGRVADLLPADTVPLQFHHVAPSTRRVTLGAPDSSSSEDDR</sequence>
<dbReference type="EMBL" id="JANUBL010000001">
    <property type="protein sequence ID" value="MCS4120127.1"/>
    <property type="molecule type" value="Genomic_DNA"/>
</dbReference>
<dbReference type="Pfam" id="PF02367">
    <property type="entry name" value="TsaE"/>
    <property type="match status" value="1"/>
</dbReference>